<sequence>MPNLGRDLEHFLEKASDLASDKVKTPKILSRFGISRKYYYFSRVTRQSNKMLS</sequence>
<evidence type="ECO:0000313" key="1">
    <source>
        <dbReference type="EMBL" id="ASC70975.1"/>
    </source>
</evidence>
<dbReference type="Proteomes" id="UP000191901">
    <property type="component" value="Chromosome"/>
</dbReference>
<name>A0A1Z3HL16_9CYAN</name>
<proteinExistence type="predicted"/>
<protein>
    <submittedName>
        <fullName evidence="1">Uncharacterized protein</fullName>
    </submittedName>
</protein>
<gene>
    <name evidence="1" type="ORF">XM38_019240</name>
</gene>
<evidence type="ECO:0000313" key="2">
    <source>
        <dbReference type="Proteomes" id="UP000191901"/>
    </source>
</evidence>
<dbReference type="KEGG" id="hhg:XM38_019240"/>
<keyword evidence="2" id="KW-1185">Reference proteome</keyword>
<dbReference type="AlphaFoldDB" id="A0A1Z3HL16"/>
<organism evidence="1 2">
    <name type="scientific">Halomicronema hongdechloris C2206</name>
    <dbReference type="NCBI Taxonomy" id="1641165"/>
    <lineage>
        <taxon>Bacteria</taxon>
        <taxon>Bacillati</taxon>
        <taxon>Cyanobacteriota</taxon>
        <taxon>Cyanophyceae</taxon>
        <taxon>Nodosilineales</taxon>
        <taxon>Nodosilineaceae</taxon>
        <taxon>Halomicronema</taxon>
    </lineage>
</organism>
<accession>A0A1Z3HL16</accession>
<reference evidence="1 2" key="1">
    <citation type="journal article" date="2016" name="Biochim. Biophys. Acta">
        <title>Characterization of red-shifted phycobilisomes isolated from the chlorophyll f-containing cyanobacterium Halomicronema hongdechloris.</title>
        <authorList>
            <person name="Li Y."/>
            <person name="Lin Y."/>
            <person name="Garvey C.J."/>
            <person name="Birch D."/>
            <person name="Corkery R.W."/>
            <person name="Loughlin P.C."/>
            <person name="Scheer H."/>
            <person name="Willows R.D."/>
            <person name="Chen M."/>
        </authorList>
    </citation>
    <scope>NUCLEOTIDE SEQUENCE [LARGE SCALE GENOMIC DNA]</scope>
    <source>
        <strain evidence="1 2">C2206</strain>
    </source>
</reference>
<dbReference type="EMBL" id="CP021983">
    <property type="protein sequence ID" value="ASC70975.1"/>
    <property type="molecule type" value="Genomic_DNA"/>
</dbReference>